<comment type="function">
    <text evidence="7">Catalyzes the adenylation by ATP of the carboxyl group of the C-terminal glycine of sulfur carrier protein MoaD.</text>
</comment>
<evidence type="ECO:0000259" key="14">
    <source>
        <dbReference type="Pfam" id="PF00899"/>
    </source>
</evidence>
<accession>A0A1A6C0E1</accession>
<dbReference type="GO" id="GO:0005524">
    <property type="term" value="F:ATP binding"/>
    <property type="evidence" value="ECO:0007669"/>
    <property type="project" value="UniProtKB-KW"/>
</dbReference>
<comment type="pathway">
    <text evidence="1">Cofactor biosynthesis; molybdopterin biosynthesis.</text>
</comment>
<evidence type="ECO:0000256" key="8">
    <source>
        <dbReference type="ARBA" id="ARBA00063809"/>
    </source>
</evidence>
<evidence type="ECO:0000256" key="5">
    <source>
        <dbReference type="ARBA" id="ARBA00022840"/>
    </source>
</evidence>
<dbReference type="GO" id="GO:0005829">
    <property type="term" value="C:cytosol"/>
    <property type="evidence" value="ECO:0007669"/>
    <property type="project" value="TreeGrafter"/>
</dbReference>
<organism evidence="15 16">
    <name type="scientific">Acidihalobacter prosperus</name>
    <dbReference type="NCBI Taxonomy" id="160660"/>
    <lineage>
        <taxon>Bacteria</taxon>
        <taxon>Pseudomonadati</taxon>
        <taxon>Pseudomonadota</taxon>
        <taxon>Gammaproteobacteria</taxon>
        <taxon>Chromatiales</taxon>
        <taxon>Ectothiorhodospiraceae</taxon>
        <taxon>Acidihalobacter</taxon>
    </lineage>
</organism>
<evidence type="ECO:0000256" key="10">
    <source>
        <dbReference type="ARBA" id="ARBA00073635"/>
    </source>
</evidence>
<dbReference type="SUPFAM" id="SSF69572">
    <property type="entry name" value="Activating enzymes of the ubiquitin-like proteins"/>
    <property type="match status" value="1"/>
</dbReference>
<keyword evidence="16" id="KW-1185">Reference proteome</keyword>
<evidence type="ECO:0000256" key="3">
    <source>
        <dbReference type="ARBA" id="ARBA00022679"/>
    </source>
</evidence>
<dbReference type="OrthoDB" id="9804286at2"/>
<dbReference type="PANTHER" id="PTHR10953:SF194">
    <property type="entry name" value="MOLYBDOPTERIN-SYNTHASE ADENYLYLTRANSFERASE"/>
    <property type="match status" value="1"/>
</dbReference>
<dbReference type="AlphaFoldDB" id="A0A1A6C0E1"/>
<keyword evidence="3" id="KW-0808">Transferase</keyword>
<dbReference type="GO" id="GO:0061605">
    <property type="term" value="F:molybdopterin-synthase adenylyltransferase activity"/>
    <property type="evidence" value="ECO:0007669"/>
    <property type="project" value="UniProtKB-EC"/>
</dbReference>
<dbReference type="GO" id="GO:0008146">
    <property type="term" value="F:sulfotransferase activity"/>
    <property type="evidence" value="ECO:0007669"/>
    <property type="project" value="TreeGrafter"/>
</dbReference>
<dbReference type="GO" id="GO:0008641">
    <property type="term" value="F:ubiquitin-like modifier activating enzyme activity"/>
    <property type="evidence" value="ECO:0007669"/>
    <property type="project" value="InterPro"/>
</dbReference>
<evidence type="ECO:0000256" key="7">
    <source>
        <dbReference type="ARBA" id="ARBA00055169"/>
    </source>
</evidence>
<dbReference type="EMBL" id="JQSG02000006">
    <property type="protein sequence ID" value="OBS08028.1"/>
    <property type="molecule type" value="Genomic_DNA"/>
</dbReference>
<proteinExistence type="inferred from homology"/>
<reference evidence="15 16" key="1">
    <citation type="journal article" date="2014" name="Genome Announc.">
        <title>Draft Genome Sequence of the Iron-Oxidizing, Acidophilic, and Halotolerant 'Thiobacillus prosperus' Type Strain DSM 5130.</title>
        <authorList>
            <person name="Ossandon F.J."/>
            <person name="Cardenas J.P."/>
            <person name="Corbett M."/>
            <person name="Quatrini R."/>
            <person name="Holmes D.S."/>
            <person name="Watkin E."/>
        </authorList>
    </citation>
    <scope>NUCLEOTIDE SEQUENCE [LARGE SCALE GENOMIC DNA]</scope>
    <source>
        <strain evidence="15 16">DSM 5130</strain>
    </source>
</reference>
<evidence type="ECO:0000256" key="11">
    <source>
        <dbReference type="ARBA" id="ARBA00075110"/>
    </source>
</evidence>
<protein>
    <recommendedName>
        <fullName evidence="10">Molybdopterin-synthase adenylyltransferase</fullName>
        <ecNumber evidence="9">2.7.7.80</ecNumber>
    </recommendedName>
    <alternativeName>
        <fullName evidence="13">MoaD protein adenylase</fullName>
    </alternativeName>
    <alternativeName>
        <fullName evidence="11">Molybdopterin-converting factor subunit 1 adenylase</fullName>
    </alternativeName>
    <alternativeName>
        <fullName evidence="12">Sulfur carrier protein MoaD adenylyltransferase</fullName>
    </alternativeName>
</protein>
<dbReference type="Gene3D" id="3.40.50.720">
    <property type="entry name" value="NAD(P)-binding Rossmann-like Domain"/>
    <property type="match status" value="1"/>
</dbReference>
<dbReference type="InterPro" id="IPR035985">
    <property type="entry name" value="Ubiquitin-activating_enz"/>
</dbReference>
<comment type="caution">
    <text evidence="15">The sequence shown here is derived from an EMBL/GenBank/DDBJ whole genome shotgun (WGS) entry which is preliminary data.</text>
</comment>
<dbReference type="STRING" id="160660.BJI67_13945"/>
<evidence type="ECO:0000256" key="2">
    <source>
        <dbReference type="ARBA" id="ARBA00009919"/>
    </source>
</evidence>
<dbReference type="GO" id="GO:0004792">
    <property type="term" value="F:thiosulfate-cyanide sulfurtransferase activity"/>
    <property type="evidence" value="ECO:0007669"/>
    <property type="project" value="TreeGrafter"/>
</dbReference>
<evidence type="ECO:0000256" key="9">
    <source>
        <dbReference type="ARBA" id="ARBA00066884"/>
    </source>
</evidence>
<dbReference type="Proteomes" id="UP000029273">
    <property type="component" value="Unassembled WGS sequence"/>
</dbReference>
<sequence length="252" mass="27302">MDDDQLLRYSRHIMLKELGYPGQLQLLESSALVVGLGGLGSPAALYLAAAGVGRLSLADFDTVDGSNLQRQIAHRTADIGRAKADSAADAALALNPEIQIRRLRERLSEEALRAEIGAVDVVLDCTDNFEARDLLNRLCVETGTPLVSGAAIRFDGQVSVFDPRREDSPCYRCLYPEGTDEDDTCSNRGILAPVVGMIGTLQAVEALKLLADVGESLCGRVLLLDGLRMEWRSIRLRRDPQCPVCGSRHAAD</sequence>
<dbReference type="InterPro" id="IPR000594">
    <property type="entry name" value="ThiF_NAD_FAD-bd"/>
</dbReference>
<dbReference type="FunFam" id="3.40.50.720:FF:000033">
    <property type="entry name" value="Adenylyltransferase and sulfurtransferase MOCS3"/>
    <property type="match status" value="1"/>
</dbReference>
<evidence type="ECO:0000256" key="12">
    <source>
        <dbReference type="ARBA" id="ARBA00075328"/>
    </source>
</evidence>
<evidence type="ECO:0000256" key="1">
    <source>
        <dbReference type="ARBA" id="ARBA00005046"/>
    </source>
</evidence>
<evidence type="ECO:0000256" key="4">
    <source>
        <dbReference type="ARBA" id="ARBA00022741"/>
    </source>
</evidence>
<keyword evidence="5" id="KW-0067">ATP-binding</keyword>
<evidence type="ECO:0000313" key="16">
    <source>
        <dbReference type="Proteomes" id="UP000029273"/>
    </source>
</evidence>
<evidence type="ECO:0000313" key="15">
    <source>
        <dbReference type="EMBL" id="OBS08028.1"/>
    </source>
</evidence>
<dbReference type="RefSeq" id="WP_065089663.1">
    <property type="nucleotide sequence ID" value="NZ_JQSG02000006.1"/>
</dbReference>
<dbReference type="NCBIfam" id="NF004281">
    <property type="entry name" value="PRK05690.1"/>
    <property type="match status" value="1"/>
</dbReference>
<dbReference type="PANTHER" id="PTHR10953">
    <property type="entry name" value="UBIQUITIN-ACTIVATING ENZYME E1"/>
    <property type="match status" value="1"/>
</dbReference>
<dbReference type="InterPro" id="IPR045886">
    <property type="entry name" value="ThiF/MoeB/HesA"/>
</dbReference>
<evidence type="ECO:0000256" key="6">
    <source>
        <dbReference type="ARBA" id="ARBA00052218"/>
    </source>
</evidence>
<dbReference type="EC" id="2.7.7.80" evidence="9"/>
<gene>
    <name evidence="15" type="ORF">Thpro_022278</name>
</gene>
<dbReference type="CDD" id="cd00757">
    <property type="entry name" value="ThiF_MoeB_HesA_family"/>
    <property type="match status" value="1"/>
</dbReference>
<evidence type="ECO:0000256" key="13">
    <source>
        <dbReference type="ARBA" id="ARBA00078531"/>
    </source>
</evidence>
<comment type="catalytic activity">
    <reaction evidence="6">
        <text>[molybdopterin-synthase sulfur-carrier protein]-C-terminal Gly-Gly + ATP + H(+) = [molybdopterin-synthase sulfur-carrier protein]-C-terminal Gly-Gly-AMP + diphosphate</text>
        <dbReference type="Rhea" id="RHEA:43616"/>
        <dbReference type="Rhea" id="RHEA-COMP:12159"/>
        <dbReference type="Rhea" id="RHEA-COMP:12202"/>
        <dbReference type="ChEBI" id="CHEBI:15378"/>
        <dbReference type="ChEBI" id="CHEBI:30616"/>
        <dbReference type="ChEBI" id="CHEBI:33019"/>
        <dbReference type="ChEBI" id="CHEBI:90618"/>
        <dbReference type="ChEBI" id="CHEBI:90778"/>
        <dbReference type="EC" id="2.7.7.80"/>
    </reaction>
</comment>
<comment type="similarity">
    <text evidence="2">Belongs to the HesA/MoeB/ThiF family.</text>
</comment>
<feature type="domain" description="THIF-type NAD/FAD binding fold" evidence="14">
    <location>
        <begin position="9"/>
        <end position="244"/>
    </location>
</feature>
<comment type="subunit">
    <text evidence="8">Homodimer. Forms a stable heterotetrameric complex of 2 MoeB and 2 MoaD during adenylation of MoaD.</text>
</comment>
<name>A0A1A6C0E1_9GAMM</name>
<keyword evidence="4" id="KW-0547">Nucleotide-binding</keyword>
<dbReference type="Pfam" id="PF00899">
    <property type="entry name" value="ThiF"/>
    <property type="match status" value="1"/>
</dbReference>